<evidence type="ECO:0000313" key="2">
    <source>
        <dbReference type="EMBL" id="AAL88681.1"/>
    </source>
</evidence>
<dbReference type="EMBL" id="AF484025">
    <property type="protein sequence ID" value="AAL88681.1"/>
    <property type="molecule type" value="Genomic_DNA"/>
</dbReference>
<reference evidence="2" key="1">
    <citation type="journal article" date="2002" name="Mol. Biol. Evol.">
        <title>Contrasting rates of mitochondrial molecular evolution in parasitic Diptera and Hymenoptera.</title>
        <authorList>
            <person name="Castro L.R."/>
            <person name="Austin A.D."/>
            <person name="Dowton M."/>
        </authorList>
    </citation>
    <scope>NUCLEOTIDE SEQUENCE</scope>
</reference>
<feature type="non-terminal residue" evidence="2">
    <location>
        <position position="1"/>
    </location>
</feature>
<keyword evidence="2" id="KW-0496">Mitochondrion</keyword>
<keyword evidence="1" id="KW-1133">Transmembrane helix</keyword>
<dbReference type="AlphaFoldDB" id="Q8SG58"/>
<keyword evidence="1" id="KW-0472">Membrane</keyword>
<feature type="transmembrane region" description="Helical" evidence="1">
    <location>
        <begin position="23"/>
        <end position="42"/>
    </location>
</feature>
<geneLocation type="mitochondrion" evidence="2"/>
<organism evidence="2">
    <name type="scientific">Ogcodes sp. LRC-2002</name>
    <dbReference type="NCBI Taxonomy" id="188258"/>
    <lineage>
        <taxon>Eukaryota</taxon>
        <taxon>Metazoa</taxon>
        <taxon>Ecdysozoa</taxon>
        <taxon>Arthropoda</taxon>
        <taxon>Hexapoda</taxon>
        <taxon>Insecta</taxon>
        <taxon>Pterygota</taxon>
        <taxon>Neoptera</taxon>
        <taxon>Endopterygota</taxon>
        <taxon>Diptera</taxon>
        <taxon>Brachycera</taxon>
        <taxon>Muscomorpha</taxon>
        <taxon>Nemestrinoidea</taxon>
        <taxon>Acroceridae</taxon>
        <taxon>Ogcodes</taxon>
    </lineage>
</organism>
<sequence>GGLILCLVCPLNKIFQFMYFNSIKLFVMLFIILMLFFTLFMVV</sequence>
<evidence type="ECO:0000256" key="1">
    <source>
        <dbReference type="SAM" id="Phobius"/>
    </source>
</evidence>
<accession>Q8SG58</accession>
<gene>
    <name evidence="2" type="primary">ND5</name>
</gene>
<keyword evidence="1" id="KW-0812">Transmembrane</keyword>
<name>Q8SG58_9MUSC</name>
<proteinExistence type="predicted"/>
<protein>
    <submittedName>
        <fullName evidence="2">NADH dehydrogenase subunit 5</fullName>
    </submittedName>
</protein>